<dbReference type="Proteomes" id="UP000321197">
    <property type="component" value="Unassembled WGS sequence"/>
</dbReference>
<evidence type="ECO:0000313" key="2">
    <source>
        <dbReference type="EMBL" id="GEM82266.1"/>
    </source>
</evidence>
<dbReference type="Gene3D" id="3.90.550.10">
    <property type="entry name" value="Spore Coat Polysaccharide Biosynthesis Protein SpsA, Chain A"/>
    <property type="match status" value="1"/>
</dbReference>
<dbReference type="InterPro" id="IPR029044">
    <property type="entry name" value="Nucleotide-diphossugar_trans"/>
</dbReference>
<dbReference type="OrthoDB" id="9766299at2"/>
<feature type="domain" description="Glycosyltransferase 2-like" evidence="1">
    <location>
        <begin position="4"/>
        <end position="128"/>
    </location>
</feature>
<dbReference type="Pfam" id="PF00535">
    <property type="entry name" value="Glycos_transf_2"/>
    <property type="match status" value="1"/>
</dbReference>
<dbReference type="AlphaFoldDB" id="A0A511QZW7"/>
<dbReference type="InterPro" id="IPR050834">
    <property type="entry name" value="Glycosyltransf_2"/>
</dbReference>
<dbReference type="RefSeq" id="WP_119340113.1">
    <property type="nucleotide sequence ID" value="NZ_BJXL01000007.1"/>
</dbReference>
<dbReference type="InterPro" id="IPR001173">
    <property type="entry name" value="Glyco_trans_2-like"/>
</dbReference>
<dbReference type="SUPFAM" id="SSF53448">
    <property type="entry name" value="Nucleotide-diphospho-sugar transferases"/>
    <property type="match status" value="1"/>
</dbReference>
<dbReference type="PANTHER" id="PTHR43685:SF2">
    <property type="entry name" value="GLYCOSYLTRANSFERASE 2-LIKE DOMAIN-CONTAINING PROTEIN"/>
    <property type="match status" value="1"/>
</dbReference>
<dbReference type="CDD" id="cd00761">
    <property type="entry name" value="Glyco_tranf_GTA_type"/>
    <property type="match status" value="1"/>
</dbReference>
<proteinExistence type="predicted"/>
<evidence type="ECO:0000313" key="3">
    <source>
        <dbReference type="Proteomes" id="UP000321197"/>
    </source>
</evidence>
<dbReference type="PANTHER" id="PTHR43685">
    <property type="entry name" value="GLYCOSYLTRANSFERASE"/>
    <property type="match status" value="1"/>
</dbReference>
<comment type="caution">
    <text evidence="2">The sequence shown here is derived from an EMBL/GenBank/DDBJ whole genome shotgun (WGS) entry which is preliminary data.</text>
</comment>
<protein>
    <recommendedName>
        <fullName evidence="1">Glycosyltransferase 2-like domain-containing protein</fullName>
    </recommendedName>
</protein>
<organism evidence="2 3">
    <name type="scientific">Meiothermus hypogaeus NBRC 106114</name>
    <dbReference type="NCBI Taxonomy" id="1227553"/>
    <lineage>
        <taxon>Bacteria</taxon>
        <taxon>Thermotogati</taxon>
        <taxon>Deinococcota</taxon>
        <taxon>Deinococci</taxon>
        <taxon>Thermales</taxon>
        <taxon>Thermaceae</taxon>
        <taxon>Meiothermus</taxon>
    </lineage>
</organism>
<reference evidence="2 3" key="1">
    <citation type="submission" date="2019-07" db="EMBL/GenBank/DDBJ databases">
        <title>Whole genome shotgun sequence of Meiothermus hypogaeus NBRC 106114.</title>
        <authorList>
            <person name="Hosoyama A."/>
            <person name="Uohara A."/>
            <person name="Ohji S."/>
            <person name="Ichikawa N."/>
        </authorList>
    </citation>
    <scope>NUCLEOTIDE SEQUENCE [LARGE SCALE GENOMIC DNA]</scope>
    <source>
        <strain evidence="2 3">NBRC 106114</strain>
    </source>
</reference>
<evidence type="ECO:0000259" key="1">
    <source>
        <dbReference type="Pfam" id="PF00535"/>
    </source>
</evidence>
<dbReference type="EMBL" id="BJXL01000007">
    <property type="protein sequence ID" value="GEM82266.1"/>
    <property type="molecule type" value="Genomic_DNA"/>
</dbReference>
<name>A0A511QZW7_9DEIN</name>
<sequence length="293" mass="33080">MDFSVVIPTHNRAELITRTVTAFLAQQGVDFEVIVVDDGSTDESPQVLGALRDSRLRVLRQPNAGLAAARNAGLAQAQAQYVLFNDDDVVPEKGFLRAHLELHQRYPRSVAVSRTYIPEALGQDPFTRFWRERAESGVRGRADGSPLGWGGYWFASLSLPCRLAEPFAAFGGYGWEEHELGLRLWRKGLWPRLALGARAAHEDRVNLETMMKKARSMGRMAWQFYRMHPSPQVALWTGANPASLALKRRLYPWDRALRLLEKRGWEQGAGAFRRYRFLLEAAYTQGLLEGRGG</sequence>
<accession>A0A511QZW7</accession>
<gene>
    <name evidence="2" type="ORF">MHY01S_04320</name>
</gene>